<keyword evidence="1" id="KW-1133">Transmembrane helix</keyword>
<evidence type="ECO:0000313" key="2">
    <source>
        <dbReference type="EMBL" id="SNR53601.1"/>
    </source>
</evidence>
<feature type="transmembrane region" description="Helical" evidence="1">
    <location>
        <begin position="20"/>
        <end position="42"/>
    </location>
</feature>
<dbReference type="AlphaFoldDB" id="A0A238X4S2"/>
<evidence type="ECO:0000313" key="3">
    <source>
        <dbReference type="Proteomes" id="UP000198417"/>
    </source>
</evidence>
<accession>A0A238X4S2</accession>
<name>A0A238X4S2_9RHOB</name>
<dbReference type="Proteomes" id="UP000198417">
    <property type="component" value="Unassembled WGS sequence"/>
</dbReference>
<gene>
    <name evidence="2" type="ORF">SAMN06265370_10941</name>
</gene>
<sequence>MVSLIGKRKNQVVQFLKKHAVLGLLFLGALTIALFFLVRLTVSTHKWSDTRLTDPSIAGWMTPRYVSRSWQVPPEVVAQALGLEMDGSGRRVTLAELAAQQGRDLDTLIAEVEAVIEAARFHPP</sequence>
<proteinExistence type="predicted"/>
<evidence type="ECO:0000256" key="1">
    <source>
        <dbReference type="SAM" id="Phobius"/>
    </source>
</evidence>
<dbReference type="EMBL" id="FZNN01000009">
    <property type="protein sequence ID" value="SNR53601.1"/>
    <property type="molecule type" value="Genomic_DNA"/>
</dbReference>
<organism evidence="2 3">
    <name type="scientific">Puniceibacterium sediminis</name>
    <dbReference type="NCBI Taxonomy" id="1608407"/>
    <lineage>
        <taxon>Bacteria</taxon>
        <taxon>Pseudomonadati</taxon>
        <taxon>Pseudomonadota</taxon>
        <taxon>Alphaproteobacteria</taxon>
        <taxon>Rhodobacterales</taxon>
        <taxon>Paracoccaceae</taxon>
        <taxon>Puniceibacterium</taxon>
    </lineage>
</organism>
<reference evidence="2 3" key="1">
    <citation type="submission" date="2017-06" db="EMBL/GenBank/DDBJ databases">
        <authorList>
            <person name="Kim H.J."/>
            <person name="Triplett B.A."/>
        </authorList>
    </citation>
    <scope>NUCLEOTIDE SEQUENCE [LARGE SCALE GENOMIC DNA]</scope>
    <source>
        <strain evidence="2 3">DSM 29052</strain>
    </source>
</reference>
<keyword evidence="1" id="KW-0812">Transmembrane</keyword>
<keyword evidence="3" id="KW-1185">Reference proteome</keyword>
<keyword evidence="1" id="KW-0472">Membrane</keyword>
<protein>
    <submittedName>
        <fullName evidence="2">Uncharacterized protein</fullName>
    </submittedName>
</protein>